<dbReference type="Proteomes" id="UP000001058">
    <property type="component" value="Unassembled WGS sequence"/>
</dbReference>
<evidence type="ECO:0000256" key="1">
    <source>
        <dbReference type="SAM" id="SignalP"/>
    </source>
</evidence>
<proteinExistence type="predicted"/>
<accession>D8TZX9</accession>
<dbReference type="KEGG" id="vcn:VOLCADRAFT_92544"/>
<dbReference type="EMBL" id="GL378347">
    <property type="protein sequence ID" value="EFJ47007.1"/>
    <property type="molecule type" value="Genomic_DNA"/>
</dbReference>
<dbReference type="RefSeq" id="XP_002951902.1">
    <property type="nucleotide sequence ID" value="XM_002951856.1"/>
</dbReference>
<sequence>MRRGVPRGVRARAGLRVFLLAALLTCCAAEHTPCVDFLLFNSRNSCTAAPNSTLYRDAIRQYVDCNQLDNATQGLELDLLVSAPVLLPTAVLARFKTETGWTVHVTPWDVTSSSGNAATSATSLGFDVTSDWQQQLVLSYDAWILDSELLGGLVQRGAVAPPAPLLDTAAFVEIQATAQPQQLIDAAAAVNGTDFDGDGVVEYGICLEVAPAALKTARSGC</sequence>
<dbReference type="GeneID" id="9617203"/>
<organism evidence="3">
    <name type="scientific">Volvox carteri f. nagariensis</name>
    <dbReference type="NCBI Taxonomy" id="3068"/>
    <lineage>
        <taxon>Eukaryota</taxon>
        <taxon>Viridiplantae</taxon>
        <taxon>Chlorophyta</taxon>
        <taxon>core chlorophytes</taxon>
        <taxon>Chlorophyceae</taxon>
        <taxon>CS clade</taxon>
        <taxon>Chlamydomonadales</taxon>
        <taxon>Volvocaceae</taxon>
        <taxon>Volvox</taxon>
    </lineage>
</organism>
<keyword evidence="1" id="KW-0732">Signal</keyword>
<keyword evidence="3" id="KW-1185">Reference proteome</keyword>
<protein>
    <submittedName>
        <fullName evidence="2">Uncharacterized protein</fullName>
    </submittedName>
</protein>
<reference evidence="2 3" key="1">
    <citation type="journal article" date="2010" name="Science">
        <title>Genomic analysis of organismal complexity in the multicellular green alga Volvox carteri.</title>
        <authorList>
            <person name="Prochnik S.E."/>
            <person name="Umen J."/>
            <person name="Nedelcu A.M."/>
            <person name="Hallmann A."/>
            <person name="Miller S.M."/>
            <person name="Nishii I."/>
            <person name="Ferris P."/>
            <person name="Kuo A."/>
            <person name="Mitros T."/>
            <person name="Fritz-Laylin L.K."/>
            <person name="Hellsten U."/>
            <person name="Chapman J."/>
            <person name="Simakov O."/>
            <person name="Rensing S.A."/>
            <person name="Terry A."/>
            <person name="Pangilinan J."/>
            <person name="Kapitonov V."/>
            <person name="Jurka J."/>
            <person name="Salamov A."/>
            <person name="Shapiro H."/>
            <person name="Schmutz J."/>
            <person name="Grimwood J."/>
            <person name="Lindquist E."/>
            <person name="Lucas S."/>
            <person name="Grigoriev I.V."/>
            <person name="Schmitt R."/>
            <person name="Kirk D."/>
            <person name="Rokhsar D.S."/>
        </authorList>
    </citation>
    <scope>NUCLEOTIDE SEQUENCE [LARGE SCALE GENOMIC DNA]</scope>
    <source>
        <strain evidence="3">f. Nagariensis / Eve</strain>
    </source>
</reference>
<name>D8TZX9_VOLCA</name>
<dbReference type="OrthoDB" id="553023at2759"/>
<feature type="signal peptide" evidence="1">
    <location>
        <begin position="1"/>
        <end position="29"/>
    </location>
</feature>
<evidence type="ECO:0000313" key="3">
    <source>
        <dbReference type="Proteomes" id="UP000001058"/>
    </source>
</evidence>
<evidence type="ECO:0000313" key="2">
    <source>
        <dbReference type="EMBL" id="EFJ47007.1"/>
    </source>
</evidence>
<dbReference type="InParanoid" id="D8TZX9"/>
<gene>
    <name evidence="2" type="ORF">VOLCADRAFT_92544</name>
</gene>
<feature type="chain" id="PRO_5003124054" evidence="1">
    <location>
        <begin position="30"/>
        <end position="221"/>
    </location>
</feature>
<dbReference type="AlphaFoldDB" id="D8TZX9"/>